<evidence type="ECO:0000256" key="3">
    <source>
        <dbReference type="SAM" id="SignalP"/>
    </source>
</evidence>
<feature type="chain" id="PRO_5036995911" evidence="3">
    <location>
        <begin position="23"/>
        <end position="337"/>
    </location>
</feature>
<dbReference type="GO" id="GO:0005576">
    <property type="term" value="C:extracellular region"/>
    <property type="evidence" value="ECO:0007669"/>
    <property type="project" value="InterPro"/>
</dbReference>
<feature type="signal peptide" evidence="3">
    <location>
        <begin position="1"/>
        <end position="22"/>
    </location>
</feature>
<evidence type="ECO:0000313" key="6">
    <source>
        <dbReference type="WBParaSite" id="ACRNAN_scaffold5903.g17521.t1"/>
    </source>
</evidence>
<dbReference type="Gene3D" id="2.60.120.200">
    <property type="match status" value="2"/>
</dbReference>
<dbReference type="InterPro" id="IPR050546">
    <property type="entry name" value="Glycosyl_Hydrlase_16"/>
</dbReference>
<accession>A0A914E792</accession>
<dbReference type="InterPro" id="IPR003609">
    <property type="entry name" value="Pan_app"/>
</dbReference>
<evidence type="ECO:0000313" key="5">
    <source>
        <dbReference type="Proteomes" id="UP000887540"/>
    </source>
</evidence>
<dbReference type="Pfam" id="PF14295">
    <property type="entry name" value="PAN_4"/>
    <property type="match status" value="1"/>
</dbReference>
<dbReference type="AlphaFoldDB" id="A0A914E792"/>
<dbReference type="Gene3D" id="3.50.4.10">
    <property type="entry name" value="Hepatocyte Growth Factor"/>
    <property type="match status" value="1"/>
</dbReference>
<dbReference type="GO" id="GO:0006508">
    <property type="term" value="P:proteolysis"/>
    <property type="evidence" value="ECO:0007669"/>
    <property type="project" value="InterPro"/>
</dbReference>
<dbReference type="PANTHER" id="PTHR10963">
    <property type="entry name" value="GLYCOSYL HYDROLASE-RELATED"/>
    <property type="match status" value="1"/>
</dbReference>
<dbReference type="SUPFAM" id="SSF49899">
    <property type="entry name" value="Concanavalin A-like lectins/glucanases"/>
    <property type="match status" value="1"/>
</dbReference>
<dbReference type="SMART" id="SM00223">
    <property type="entry name" value="APPLE"/>
    <property type="match status" value="1"/>
</dbReference>
<dbReference type="WBParaSite" id="ACRNAN_scaffold5903.g17521.t1">
    <property type="protein sequence ID" value="ACRNAN_scaffold5903.g17521.t1"/>
    <property type="gene ID" value="ACRNAN_scaffold5903.g17521"/>
</dbReference>
<evidence type="ECO:0000256" key="1">
    <source>
        <dbReference type="ARBA" id="ARBA00022737"/>
    </source>
</evidence>
<keyword evidence="1" id="KW-0677">Repeat</keyword>
<dbReference type="GO" id="GO:0009251">
    <property type="term" value="P:glucan catabolic process"/>
    <property type="evidence" value="ECO:0007669"/>
    <property type="project" value="TreeGrafter"/>
</dbReference>
<dbReference type="GO" id="GO:0004553">
    <property type="term" value="F:hydrolase activity, hydrolyzing O-glycosyl compounds"/>
    <property type="evidence" value="ECO:0007669"/>
    <property type="project" value="InterPro"/>
</dbReference>
<feature type="domain" description="GH16" evidence="4">
    <location>
        <begin position="92"/>
        <end position="324"/>
    </location>
</feature>
<keyword evidence="3" id="KW-0732">Signal</keyword>
<reference evidence="6" key="1">
    <citation type="submission" date="2022-11" db="UniProtKB">
        <authorList>
            <consortium name="WormBaseParasite"/>
        </authorList>
    </citation>
    <scope>IDENTIFICATION</scope>
</reference>
<keyword evidence="2" id="KW-1015">Disulfide bond</keyword>
<dbReference type="PANTHER" id="PTHR10963:SF24">
    <property type="entry name" value="GLYCOSIDASE C21B10.07-RELATED"/>
    <property type="match status" value="1"/>
</dbReference>
<dbReference type="InterPro" id="IPR000177">
    <property type="entry name" value="Apple"/>
</dbReference>
<dbReference type="InterPro" id="IPR013320">
    <property type="entry name" value="ConA-like_dom_sf"/>
</dbReference>
<evidence type="ECO:0000256" key="2">
    <source>
        <dbReference type="ARBA" id="ARBA00023157"/>
    </source>
</evidence>
<proteinExistence type="predicted"/>
<dbReference type="InterPro" id="IPR000757">
    <property type="entry name" value="Beta-glucanase-like"/>
</dbReference>
<sequence>MNCVKFLLFLELVFYFNNKVFAQGSCLKTYTNISIYGNDLNGVQGTISQCCQLCQQKLGCRAYTWDSFNGGTCWLKSATQPLSKVDPHGSGYSITGILSPSVNETYTLNQTYAAPNFFDTWHFDGWGLTNVTRDVDKQTAQNLGMIGYQNGKVYIGLDHKNVYNTTGRPSIMLQTNYLYNSGLFVLSLDHMPTGPGTWPAFWTAGPNWPNHGEIDILEGVSNMTSNLVTIHVGDNCYEKTNDSMFFTGIWNGDKSKPYFNCYQYAKKSSNQTIIFDIALCGSWVSLFIPGGEAACEEMVNKHPELYTEAYWLINYVKVFCKPNEPCGFYEPKCEFQC</sequence>
<protein>
    <submittedName>
        <fullName evidence="6">GH16 domain-containing protein</fullName>
    </submittedName>
</protein>
<dbReference type="PROSITE" id="PS51762">
    <property type="entry name" value="GH16_2"/>
    <property type="match status" value="1"/>
</dbReference>
<dbReference type="Pfam" id="PF26113">
    <property type="entry name" value="GH16_XgeA"/>
    <property type="match status" value="2"/>
</dbReference>
<evidence type="ECO:0000259" key="4">
    <source>
        <dbReference type="PROSITE" id="PS51762"/>
    </source>
</evidence>
<dbReference type="Proteomes" id="UP000887540">
    <property type="component" value="Unplaced"/>
</dbReference>
<organism evidence="5 6">
    <name type="scientific">Acrobeloides nanus</name>
    <dbReference type="NCBI Taxonomy" id="290746"/>
    <lineage>
        <taxon>Eukaryota</taxon>
        <taxon>Metazoa</taxon>
        <taxon>Ecdysozoa</taxon>
        <taxon>Nematoda</taxon>
        <taxon>Chromadorea</taxon>
        <taxon>Rhabditida</taxon>
        <taxon>Tylenchina</taxon>
        <taxon>Cephalobomorpha</taxon>
        <taxon>Cephaloboidea</taxon>
        <taxon>Cephalobidae</taxon>
        <taxon>Acrobeloides</taxon>
    </lineage>
</organism>
<name>A0A914E792_9BILA</name>
<keyword evidence="5" id="KW-1185">Reference proteome</keyword>